<organism evidence="2 3">
    <name type="scientific">Candidatus Avipropionibacterium avicola</name>
    <dbReference type="NCBI Taxonomy" id="2840701"/>
    <lineage>
        <taxon>Bacteria</taxon>
        <taxon>Bacillati</taxon>
        <taxon>Actinomycetota</taxon>
        <taxon>Actinomycetes</taxon>
        <taxon>Propionibacteriales</taxon>
        <taxon>Propionibacteriaceae</taxon>
        <taxon>Propionibacteriaceae incertae sedis</taxon>
        <taxon>Candidatus Avipropionibacterium</taxon>
    </lineage>
</organism>
<dbReference type="AlphaFoldDB" id="A0A9D1KMY6"/>
<dbReference type="EMBL" id="DVLP01000330">
    <property type="protein sequence ID" value="HIT76140.1"/>
    <property type="molecule type" value="Genomic_DNA"/>
</dbReference>
<reference evidence="2" key="1">
    <citation type="submission" date="2020-10" db="EMBL/GenBank/DDBJ databases">
        <authorList>
            <person name="Gilroy R."/>
        </authorList>
    </citation>
    <scope>NUCLEOTIDE SEQUENCE</scope>
    <source>
        <strain evidence="2">ChiGjej1B1-24693</strain>
    </source>
</reference>
<proteinExistence type="predicted"/>
<name>A0A9D1KMY6_9ACTN</name>
<comment type="caution">
    <text evidence="2">The sequence shown here is derived from an EMBL/GenBank/DDBJ whole genome shotgun (WGS) entry which is preliminary data.</text>
</comment>
<feature type="region of interest" description="Disordered" evidence="1">
    <location>
        <begin position="83"/>
        <end position="126"/>
    </location>
</feature>
<gene>
    <name evidence="2" type="ORF">IAA98_11175</name>
</gene>
<protein>
    <submittedName>
        <fullName evidence="2">Uncharacterized protein</fullName>
    </submittedName>
</protein>
<reference evidence="2" key="2">
    <citation type="journal article" date="2021" name="PeerJ">
        <title>Extensive microbial diversity within the chicken gut microbiome revealed by metagenomics and culture.</title>
        <authorList>
            <person name="Gilroy R."/>
            <person name="Ravi A."/>
            <person name="Getino M."/>
            <person name="Pursley I."/>
            <person name="Horton D.L."/>
            <person name="Alikhan N.F."/>
            <person name="Baker D."/>
            <person name="Gharbi K."/>
            <person name="Hall N."/>
            <person name="Watson M."/>
            <person name="Adriaenssens E.M."/>
            <person name="Foster-Nyarko E."/>
            <person name="Jarju S."/>
            <person name="Secka A."/>
            <person name="Antonio M."/>
            <person name="Oren A."/>
            <person name="Chaudhuri R.R."/>
            <person name="La Ragione R."/>
            <person name="Hildebrand F."/>
            <person name="Pallen M.J."/>
        </authorList>
    </citation>
    <scope>NUCLEOTIDE SEQUENCE</scope>
    <source>
        <strain evidence="2">ChiGjej1B1-24693</strain>
    </source>
</reference>
<dbReference type="Proteomes" id="UP000886842">
    <property type="component" value="Unassembled WGS sequence"/>
</dbReference>
<sequence>MYTHRAQPAPIPVDLPLVVLTVALDGTMTAIIDGTEYEPGPGEAAWTRASFPQIIDHASHDRTRTIRVEVHEVDGSTFTDVIAARPGRPAPEPDVPDPVVESRAARRRRQSEPVLVEVTGDGFIPG</sequence>
<evidence type="ECO:0000313" key="2">
    <source>
        <dbReference type="EMBL" id="HIT76140.1"/>
    </source>
</evidence>
<evidence type="ECO:0000256" key="1">
    <source>
        <dbReference type="SAM" id="MobiDB-lite"/>
    </source>
</evidence>
<accession>A0A9D1KMY6</accession>
<evidence type="ECO:0000313" key="3">
    <source>
        <dbReference type="Proteomes" id="UP000886842"/>
    </source>
</evidence>